<dbReference type="AlphaFoldDB" id="A0A1Y1UKJ8"/>
<organism evidence="1 2">
    <name type="scientific">Kockovaella imperatae</name>
    <dbReference type="NCBI Taxonomy" id="4999"/>
    <lineage>
        <taxon>Eukaryota</taxon>
        <taxon>Fungi</taxon>
        <taxon>Dikarya</taxon>
        <taxon>Basidiomycota</taxon>
        <taxon>Agaricomycotina</taxon>
        <taxon>Tremellomycetes</taxon>
        <taxon>Tremellales</taxon>
        <taxon>Cuniculitremaceae</taxon>
        <taxon>Kockovaella</taxon>
    </lineage>
</organism>
<proteinExistence type="predicted"/>
<dbReference type="InParanoid" id="A0A1Y1UKJ8"/>
<dbReference type="GeneID" id="33557176"/>
<evidence type="ECO:0000313" key="2">
    <source>
        <dbReference type="Proteomes" id="UP000193218"/>
    </source>
</evidence>
<sequence>MSSSSFLPVSGGADAQQRRKEIRRLDRLPSEIIQRIALELLEGEDTIQICYSEFRRNGRLGPTHSILAFSATCRRIRQAVKFPRISCLMILGLAEEAIPWQQLLPLTLAPRVRRLEVCFMESKDGTVARCRSIVIQEIARHMPELEELIISHDRVVGMFEQQFPSNDLSQRLASDNTVHKSADENNARLQKLARLELHGPRMPCNICIKKWILSSAPPLSELKIDYPYSRSFLVPGGGEAISRPDSDDMEQHTLNSVTWLSVPLQCNLNLRLDVISRQVQNTFDVIARQCPNLTYLVFNTARDVHLWPEIMVSNGNTGQLSLTYASRRYALNTDSPLISGLSGLKHLSRIGPLVSLSVFSQEPEDLGASERLALKAIIVLARLYKKVCPTLRNGGNWVFMARFDQEGNEEDNWSTWYEWVFKDVGETEVLYVDHPGIIIKSNPTYYRFREPRVLNLVPETDIEALG</sequence>
<name>A0A1Y1UKJ8_9TREE</name>
<gene>
    <name evidence="1" type="ORF">BD324DRAFT_621252</name>
</gene>
<accession>A0A1Y1UKJ8</accession>
<dbReference type="Proteomes" id="UP000193218">
    <property type="component" value="Unassembled WGS sequence"/>
</dbReference>
<reference evidence="1 2" key="1">
    <citation type="submission" date="2017-03" db="EMBL/GenBank/DDBJ databases">
        <title>Widespread Adenine N6-methylation of Active Genes in Fungi.</title>
        <authorList>
            <consortium name="DOE Joint Genome Institute"/>
            <person name="Mondo S.J."/>
            <person name="Dannebaum R.O."/>
            <person name="Kuo R.C."/>
            <person name="Louie K.B."/>
            <person name="Bewick A.J."/>
            <person name="Labutti K."/>
            <person name="Haridas S."/>
            <person name="Kuo A."/>
            <person name="Salamov A."/>
            <person name="Ahrendt S.R."/>
            <person name="Lau R."/>
            <person name="Bowen B.P."/>
            <person name="Lipzen A."/>
            <person name="Sullivan W."/>
            <person name="Andreopoulos W.B."/>
            <person name="Clum A."/>
            <person name="Lindquist E."/>
            <person name="Daum C."/>
            <person name="Northen T.R."/>
            <person name="Ramamoorthy G."/>
            <person name="Schmitz R.J."/>
            <person name="Gryganskyi A."/>
            <person name="Culley D."/>
            <person name="Magnuson J."/>
            <person name="James T.Y."/>
            <person name="O'Malley M.A."/>
            <person name="Stajich J.E."/>
            <person name="Spatafora J.W."/>
            <person name="Visel A."/>
            <person name="Grigoriev I.V."/>
        </authorList>
    </citation>
    <scope>NUCLEOTIDE SEQUENCE [LARGE SCALE GENOMIC DNA]</scope>
    <source>
        <strain evidence="1 2">NRRL Y-17943</strain>
    </source>
</reference>
<evidence type="ECO:0000313" key="1">
    <source>
        <dbReference type="EMBL" id="ORX38529.1"/>
    </source>
</evidence>
<keyword evidence="2" id="KW-1185">Reference proteome</keyword>
<protein>
    <recommendedName>
        <fullName evidence="3">F-box domain-containing protein</fullName>
    </recommendedName>
</protein>
<evidence type="ECO:0008006" key="3">
    <source>
        <dbReference type="Google" id="ProtNLM"/>
    </source>
</evidence>
<dbReference type="RefSeq" id="XP_021872451.1">
    <property type="nucleotide sequence ID" value="XM_022015367.1"/>
</dbReference>
<dbReference type="EMBL" id="NBSH01000004">
    <property type="protein sequence ID" value="ORX38529.1"/>
    <property type="molecule type" value="Genomic_DNA"/>
</dbReference>
<comment type="caution">
    <text evidence="1">The sequence shown here is derived from an EMBL/GenBank/DDBJ whole genome shotgun (WGS) entry which is preliminary data.</text>
</comment>